<dbReference type="AlphaFoldDB" id="A0A9X3A3J7"/>
<dbReference type="Pfam" id="PF04299">
    <property type="entry name" value="FMN_bind_2"/>
    <property type="match status" value="1"/>
</dbReference>
<evidence type="ECO:0000313" key="1">
    <source>
        <dbReference type="EMBL" id="MCS7481814.1"/>
    </source>
</evidence>
<organism evidence="1 2">
    <name type="scientific">Umezawaea endophytica</name>
    <dbReference type="NCBI Taxonomy" id="1654476"/>
    <lineage>
        <taxon>Bacteria</taxon>
        <taxon>Bacillati</taxon>
        <taxon>Actinomycetota</taxon>
        <taxon>Actinomycetes</taxon>
        <taxon>Pseudonocardiales</taxon>
        <taxon>Pseudonocardiaceae</taxon>
        <taxon>Umezawaea</taxon>
    </lineage>
</organism>
<gene>
    <name evidence="1" type="ORF">NZH93_33570</name>
</gene>
<comment type="caution">
    <text evidence="1">The sequence shown here is derived from an EMBL/GenBank/DDBJ whole genome shotgun (WGS) entry which is preliminary data.</text>
</comment>
<keyword evidence="2" id="KW-1185">Reference proteome</keyword>
<dbReference type="InterPro" id="IPR007396">
    <property type="entry name" value="TR_PAI2-type"/>
</dbReference>
<dbReference type="EMBL" id="JANYMP010000020">
    <property type="protein sequence ID" value="MCS7481814.1"/>
    <property type="molecule type" value="Genomic_DNA"/>
</dbReference>
<dbReference type="Proteomes" id="UP001141259">
    <property type="component" value="Unassembled WGS sequence"/>
</dbReference>
<protein>
    <submittedName>
        <fullName evidence="1">FMN-binding negative transcriptional regulator</fullName>
    </submittedName>
</protein>
<name>A0A9X3A3J7_9PSEU</name>
<dbReference type="RefSeq" id="WP_259627388.1">
    <property type="nucleotide sequence ID" value="NZ_JANYMP010000020.1"/>
</dbReference>
<sequence length="202" mass="22213">MLIHPWDTASEAEWRPWLAVRDFGQLIASGRDRDLPVVVPTHFLFDGDTTVRVHLARPNPIWAALAENPNVLLAVVDDYDYVPAAWGGTDVPTSYYAAVHLVCTAVVIDDPAAKADLLTRQLAHFEPPGGRTDVSEEVDADRRQLPGIRGLELTVRDVQAKFKYGGNKSPEVRARIAEHLSERAGPHDAAAREHLLSRGSAD</sequence>
<reference evidence="1" key="1">
    <citation type="submission" date="2022-08" db="EMBL/GenBank/DDBJ databases">
        <authorList>
            <person name="Tistechok S."/>
            <person name="Samborskyy M."/>
            <person name="Roman I."/>
        </authorList>
    </citation>
    <scope>NUCLEOTIDE SEQUENCE</scope>
    <source>
        <strain evidence="1">DSM 103496</strain>
    </source>
</reference>
<dbReference type="PANTHER" id="PTHR35802">
    <property type="entry name" value="PROTEASE SYNTHASE AND SPORULATION PROTEIN PAI 2"/>
    <property type="match status" value="1"/>
</dbReference>
<evidence type="ECO:0000313" key="2">
    <source>
        <dbReference type="Proteomes" id="UP001141259"/>
    </source>
</evidence>
<proteinExistence type="predicted"/>
<accession>A0A9X3A3J7</accession>
<dbReference type="Gene3D" id="2.30.110.10">
    <property type="entry name" value="Electron Transport, Fmn-binding Protein, Chain A"/>
    <property type="match status" value="1"/>
</dbReference>
<dbReference type="InterPro" id="IPR012349">
    <property type="entry name" value="Split_barrel_FMN-bd"/>
</dbReference>
<dbReference type="SUPFAM" id="SSF50475">
    <property type="entry name" value="FMN-binding split barrel"/>
    <property type="match status" value="1"/>
</dbReference>
<dbReference type="PANTHER" id="PTHR35802:SF1">
    <property type="entry name" value="PROTEASE SYNTHASE AND SPORULATION PROTEIN PAI 2"/>
    <property type="match status" value="1"/>
</dbReference>